<proteinExistence type="predicted"/>
<keyword evidence="6" id="KW-1185">Reference proteome</keyword>
<feature type="region of interest" description="Disordered" evidence="3">
    <location>
        <begin position="25"/>
        <end position="88"/>
    </location>
</feature>
<sequence>MSFNSEAGDVTDVNLQSTKLVLDCGAEGGEGQERKQGGRYPRQGAKFRGKHFHGNAMGGGGKGAKRGGGRYGPGGGKKSYEPLSIPDKFMSPTEIEDASKSLADSPPTPILPSPHLAGGPRHHVDFNDPIYDEHSKTVPIPTNLIGWVIGRGGKRLKDIMAKTKCLIWIDQETAEGVDDRTCYVRGETSESVGAAISKIKELMKCGPHAESAAEAGADQLTKILDCPKHLVGLIIGNRGMTIKKLSDDSQCLISINQCVGENEPRKIILSGKAECVFNAEQSIRNMMVKSQLSSPRSQQGAHPGFFYSIPPGMPPPPLLMQQNYYYQHHQVQAQQQAFSPPTAGAMFAEGSHTNQSLAHAARYGMMQQVSYVEQLQFQNYTQEDHQDY</sequence>
<dbReference type="PANTHER" id="PTHR10288">
    <property type="entry name" value="KH DOMAIN CONTAINING RNA BINDING PROTEIN"/>
    <property type="match status" value="1"/>
</dbReference>
<dbReference type="InterPro" id="IPR036612">
    <property type="entry name" value="KH_dom_type_1_sf"/>
</dbReference>
<comment type="caution">
    <text evidence="5">The sequence shown here is derived from an EMBL/GenBank/DDBJ whole genome shotgun (WGS) entry which is preliminary data.</text>
</comment>
<dbReference type="InterPro" id="IPR004087">
    <property type="entry name" value="KH_dom"/>
</dbReference>
<reference evidence="6" key="1">
    <citation type="journal article" date="2023" name="Commun. Biol.">
        <title>Genome analysis of Parmales, the sister group of diatoms, reveals the evolutionary specialization of diatoms from phago-mixotrophs to photoautotrophs.</title>
        <authorList>
            <person name="Ban H."/>
            <person name="Sato S."/>
            <person name="Yoshikawa S."/>
            <person name="Yamada K."/>
            <person name="Nakamura Y."/>
            <person name="Ichinomiya M."/>
            <person name="Sato N."/>
            <person name="Blanc-Mathieu R."/>
            <person name="Endo H."/>
            <person name="Kuwata A."/>
            <person name="Ogata H."/>
        </authorList>
    </citation>
    <scope>NUCLEOTIDE SEQUENCE [LARGE SCALE GENOMIC DNA]</scope>
    <source>
        <strain evidence="6">NIES 3701</strain>
    </source>
</reference>
<evidence type="ECO:0000256" key="1">
    <source>
        <dbReference type="ARBA" id="ARBA00022737"/>
    </source>
</evidence>
<dbReference type="Pfam" id="PF00013">
    <property type="entry name" value="KH_1"/>
    <property type="match status" value="2"/>
</dbReference>
<dbReference type="SMART" id="SM00322">
    <property type="entry name" value="KH"/>
    <property type="match status" value="2"/>
</dbReference>
<organism evidence="5 6">
    <name type="scientific">Triparma strigata</name>
    <dbReference type="NCBI Taxonomy" id="1606541"/>
    <lineage>
        <taxon>Eukaryota</taxon>
        <taxon>Sar</taxon>
        <taxon>Stramenopiles</taxon>
        <taxon>Ochrophyta</taxon>
        <taxon>Bolidophyceae</taxon>
        <taxon>Parmales</taxon>
        <taxon>Triparmaceae</taxon>
        <taxon>Triparma</taxon>
    </lineage>
</organism>
<feature type="domain" description="K Homology" evidence="4">
    <location>
        <begin position="132"/>
        <end position="204"/>
    </location>
</feature>
<dbReference type="InterPro" id="IPR004088">
    <property type="entry name" value="KH_dom_type_1"/>
</dbReference>
<name>A0A9W7EM97_9STRA</name>
<keyword evidence="2" id="KW-0694">RNA-binding</keyword>
<dbReference type="SUPFAM" id="SSF54791">
    <property type="entry name" value="Eukaryotic type KH-domain (KH-domain type I)"/>
    <property type="match status" value="2"/>
</dbReference>
<gene>
    <name evidence="5" type="ORF">TrST_g9955</name>
</gene>
<dbReference type="PROSITE" id="PS50084">
    <property type="entry name" value="KH_TYPE_1"/>
    <property type="match status" value="2"/>
</dbReference>
<evidence type="ECO:0000256" key="3">
    <source>
        <dbReference type="SAM" id="MobiDB-lite"/>
    </source>
</evidence>
<evidence type="ECO:0000259" key="4">
    <source>
        <dbReference type="SMART" id="SM00322"/>
    </source>
</evidence>
<dbReference type="GO" id="GO:0003723">
    <property type="term" value="F:RNA binding"/>
    <property type="evidence" value="ECO:0007669"/>
    <property type="project" value="UniProtKB-UniRule"/>
</dbReference>
<dbReference type="Proteomes" id="UP001165085">
    <property type="component" value="Unassembled WGS sequence"/>
</dbReference>
<dbReference type="Gene3D" id="3.30.1370.10">
    <property type="entry name" value="K Homology domain, type 1"/>
    <property type="match status" value="2"/>
</dbReference>
<evidence type="ECO:0000256" key="2">
    <source>
        <dbReference type="PROSITE-ProRule" id="PRU00117"/>
    </source>
</evidence>
<protein>
    <recommendedName>
        <fullName evidence="4">K Homology domain-containing protein</fullName>
    </recommendedName>
</protein>
<dbReference type="CDD" id="cd00105">
    <property type="entry name" value="KH-I"/>
    <property type="match status" value="2"/>
</dbReference>
<evidence type="ECO:0000313" key="6">
    <source>
        <dbReference type="Proteomes" id="UP001165085"/>
    </source>
</evidence>
<dbReference type="OrthoDB" id="5204190at2759"/>
<keyword evidence="1" id="KW-0677">Repeat</keyword>
<dbReference type="AlphaFoldDB" id="A0A9W7EM97"/>
<evidence type="ECO:0000313" key="5">
    <source>
        <dbReference type="EMBL" id="GMH85954.1"/>
    </source>
</evidence>
<accession>A0A9W7EM97</accession>
<dbReference type="EMBL" id="BRXY01000309">
    <property type="protein sequence ID" value="GMH85954.1"/>
    <property type="molecule type" value="Genomic_DNA"/>
</dbReference>
<feature type="domain" description="K Homology" evidence="4">
    <location>
        <begin position="218"/>
        <end position="288"/>
    </location>
</feature>